<dbReference type="InterPro" id="IPR032710">
    <property type="entry name" value="NTF2-like_dom_sf"/>
</dbReference>
<comment type="caution">
    <text evidence="2">The sequence shown here is derived from an EMBL/GenBank/DDBJ whole genome shotgun (WGS) entry which is preliminary data.</text>
</comment>
<gene>
    <name evidence="2" type="ORF">LK12_16805</name>
</gene>
<evidence type="ECO:0000313" key="2">
    <source>
        <dbReference type="EMBL" id="KHK90285.1"/>
    </source>
</evidence>
<dbReference type="AlphaFoldDB" id="A0A0B1ZLX3"/>
<dbReference type="STRING" id="1348853.LK12_16805"/>
<reference evidence="2 3" key="1">
    <citation type="submission" date="2014-10" db="EMBL/GenBank/DDBJ databases">
        <title>Genome sequence of Novosphingobium malaysiense MUSC 273(T).</title>
        <authorList>
            <person name="Lee L.-H."/>
        </authorList>
    </citation>
    <scope>NUCLEOTIDE SEQUENCE [LARGE SCALE GENOMIC DNA]</scope>
    <source>
        <strain evidence="2 3">MUSC 273</strain>
    </source>
</reference>
<dbReference type="OrthoDB" id="582171at2"/>
<dbReference type="RefSeq" id="WP_039286466.1">
    <property type="nucleotide sequence ID" value="NZ_JTDI01000005.1"/>
</dbReference>
<organism evidence="2 3">
    <name type="scientific">Novosphingobium malaysiense</name>
    <dbReference type="NCBI Taxonomy" id="1348853"/>
    <lineage>
        <taxon>Bacteria</taxon>
        <taxon>Pseudomonadati</taxon>
        <taxon>Pseudomonadota</taxon>
        <taxon>Alphaproteobacteria</taxon>
        <taxon>Sphingomonadales</taxon>
        <taxon>Sphingomonadaceae</taxon>
        <taxon>Novosphingobium</taxon>
    </lineage>
</organism>
<protein>
    <recommendedName>
        <fullName evidence="1">SnoaL-like domain-containing protein</fullName>
    </recommendedName>
</protein>
<proteinExistence type="predicted"/>
<feature type="domain" description="SnoaL-like" evidence="1">
    <location>
        <begin position="12"/>
        <end position="119"/>
    </location>
</feature>
<name>A0A0B1ZLX3_9SPHN</name>
<evidence type="ECO:0000313" key="3">
    <source>
        <dbReference type="Proteomes" id="UP000031057"/>
    </source>
</evidence>
<dbReference type="Pfam" id="PF12680">
    <property type="entry name" value="SnoaL_2"/>
    <property type="match status" value="1"/>
</dbReference>
<keyword evidence="3" id="KW-1185">Reference proteome</keyword>
<dbReference type="Proteomes" id="UP000031057">
    <property type="component" value="Unassembled WGS sequence"/>
</dbReference>
<accession>A0A0B1ZLX3</accession>
<dbReference type="Gene3D" id="3.10.450.50">
    <property type="match status" value="1"/>
</dbReference>
<dbReference type="PANTHER" id="PTHR41252:SF1">
    <property type="entry name" value="BLR2505 PROTEIN"/>
    <property type="match status" value="1"/>
</dbReference>
<sequence length="134" mass="15081">MEQSEEANIAVVKRFYEYLKRGDRDGAYANTMADDCVLHEAPALPYGGIFEGRERMKEALAGVLSNFDEFEVEIYNYLAGGDEVVVHLGIKGVGRISRQPFATDIMELWRIRNGKAVEMRPFLYDAQSIIAAIT</sequence>
<dbReference type="PANTHER" id="PTHR41252">
    <property type="entry name" value="BLR2505 PROTEIN"/>
    <property type="match status" value="1"/>
</dbReference>
<dbReference type="SUPFAM" id="SSF54427">
    <property type="entry name" value="NTF2-like"/>
    <property type="match status" value="1"/>
</dbReference>
<dbReference type="InterPro" id="IPR037401">
    <property type="entry name" value="SnoaL-like"/>
</dbReference>
<evidence type="ECO:0000259" key="1">
    <source>
        <dbReference type="Pfam" id="PF12680"/>
    </source>
</evidence>
<dbReference type="EMBL" id="JTDI01000005">
    <property type="protein sequence ID" value="KHK90285.1"/>
    <property type="molecule type" value="Genomic_DNA"/>
</dbReference>